<dbReference type="Proteomes" id="UP000823674">
    <property type="component" value="Chromosome A10"/>
</dbReference>
<comment type="caution">
    <text evidence="1">The sequence shown here is derived from an EMBL/GenBank/DDBJ whole genome shotgun (WGS) entry which is preliminary data.</text>
</comment>
<accession>A0ABQ7KRU1</accession>
<sequence length="161" mass="18670">MVDVIGYGCCWVWAKYGCGCFEPRKKNTQLDIPIWVWSNPTDRPIPSRRQSYRLRVRFVLLHFSVENLIWLGNVEVNDFTRDILHHSRVLDSVARHGESKEREREIYKIKLKGDTNCLFSLSNQLAVSSQRLVLMSTEEVLEDSKSLAEQQVENDAVMALT</sequence>
<evidence type="ECO:0000313" key="1">
    <source>
        <dbReference type="EMBL" id="KAG5376225.1"/>
    </source>
</evidence>
<dbReference type="PANTHER" id="PTHR47725">
    <property type="entry name" value="OS03G0364000 PROTEIN"/>
    <property type="match status" value="1"/>
</dbReference>
<keyword evidence="2" id="KW-1185">Reference proteome</keyword>
<protein>
    <submittedName>
        <fullName evidence="1">Uncharacterized protein</fullName>
    </submittedName>
</protein>
<gene>
    <name evidence="1" type="primary">A10p021290.1_BraROA</name>
    <name evidence="1" type="ORF">IGI04_040821</name>
</gene>
<reference evidence="1 2" key="1">
    <citation type="submission" date="2021-03" db="EMBL/GenBank/DDBJ databases">
        <authorList>
            <person name="King G.J."/>
            <person name="Bancroft I."/>
            <person name="Baten A."/>
            <person name="Bloomfield J."/>
            <person name="Borpatragohain P."/>
            <person name="He Z."/>
            <person name="Irish N."/>
            <person name="Irwin J."/>
            <person name="Liu K."/>
            <person name="Mauleon R.P."/>
            <person name="Moore J."/>
            <person name="Morris R."/>
            <person name="Ostergaard L."/>
            <person name="Wang B."/>
            <person name="Wells R."/>
        </authorList>
    </citation>
    <scope>NUCLEOTIDE SEQUENCE [LARGE SCALE GENOMIC DNA]</scope>
    <source>
        <strain evidence="1">R-o-18</strain>
        <tissue evidence="1">Leaf</tissue>
    </source>
</reference>
<proteinExistence type="predicted"/>
<dbReference type="PANTHER" id="PTHR47725:SF2">
    <property type="entry name" value="UBIQUITIN-LIKE DOMAIN-CONTAINING PROTEIN"/>
    <property type="match status" value="1"/>
</dbReference>
<dbReference type="EMBL" id="JADBGQ010000010">
    <property type="protein sequence ID" value="KAG5376225.1"/>
    <property type="molecule type" value="Genomic_DNA"/>
</dbReference>
<evidence type="ECO:0000313" key="2">
    <source>
        <dbReference type="Proteomes" id="UP000823674"/>
    </source>
</evidence>
<organism evidence="1 2">
    <name type="scientific">Brassica rapa subsp. trilocularis</name>
    <dbReference type="NCBI Taxonomy" id="1813537"/>
    <lineage>
        <taxon>Eukaryota</taxon>
        <taxon>Viridiplantae</taxon>
        <taxon>Streptophyta</taxon>
        <taxon>Embryophyta</taxon>
        <taxon>Tracheophyta</taxon>
        <taxon>Spermatophyta</taxon>
        <taxon>Magnoliopsida</taxon>
        <taxon>eudicotyledons</taxon>
        <taxon>Gunneridae</taxon>
        <taxon>Pentapetalae</taxon>
        <taxon>rosids</taxon>
        <taxon>malvids</taxon>
        <taxon>Brassicales</taxon>
        <taxon>Brassicaceae</taxon>
        <taxon>Brassiceae</taxon>
        <taxon>Brassica</taxon>
    </lineage>
</organism>
<name>A0ABQ7KRU1_BRACM</name>